<sequence>MRKVFILGAHRSGTSKLAAYFKEVLGFRGYAEGHIYRLVPHLMQGNRAIQKSIPENAFEINRIGKRTIIDHLVLSLDALISEHHHHEDYYDKTPGFQMLDAAPALHRCLPEARFIHVHRNGIENVASNLRNWERRGFKDACGMWQSALDAWFRVKDRIADRCYEIEMDALKTDSWRIHQEICAHLALENRWSRDEIEAYFGAGSSTSTVPLAPPRAPLLEDMDWSPAQKALFVETCGENMRRCGYWTAAEAAAAAPEPGSAPPSAPA</sequence>
<evidence type="ECO:0000313" key="1">
    <source>
        <dbReference type="EMBL" id="QDL91273.1"/>
    </source>
</evidence>
<keyword evidence="1" id="KW-0808">Transferase</keyword>
<dbReference type="Pfam" id="PF13469">
    <property type="entry name" value="Sulfotransfer_3"/>
    <property type="match status" value="1"/>
</dbReference>
<dbReference type="InterPro" id="IPR027417">
    <property type="entry name" value="P-loop_NTPase"/>
</dbReference>
<proteinExistence type="predicted"/>
<dbReference type="KEGG" id="ppru:FDP22_05435"/>
<name>A0A5B8FYM3_9RHOB</name>
<dbReference type="GO" id="GO:0016740">
    <property type="term" value="F:transferase activity"/>
    <property type="evidence" value="ECO:0007669"/>
    <property type="project" value="UniProtKB-KW"/>
</dbReference>
<accession>A0A5B8FYM3</accession>
<keyword evidence="2" id="KW-1185">Reference proteome</keyword>
<reference evidence="1 2" key="1">
    <citation type="submission" date="2019-06" db="EMBL/GenBank/DDBJ databases">
        <title>Genome sequence of Rhodobacteraceae bacterium D4M1.</title>
        <authorList>
            <person name="Cao J."/>
        </authorList>
    </citation>
    <scope>NUCLEOTIDE SEQUENCE [LARGE SCALE GENOMIC DNA]</scope>
    <source>
        <strain evidence="1 2">D4M1</strain>
    </source>
</reference>
<gene>
    <name evidence="1" type="ORF">FDP22_05435</name>
</gene>
<dbReference type="Proteomes" id="UP000305888">
    <property type="component" value="Chromosome"/>
</dbReference>
<dbReference type="AlphaFoldDB" id="A0A5B8FYM3"/>
<organism evidence="1 2">
    <name type="scientific">Paroceanicella profunda</name>
    <dbReference type="NCBI Taxonomy" id="2579971"/>
    <lineage>
        <taxon>Bacteria</taxon>
        <taxon>Pseudomonadati</taxon>
        <taxon>Pseudomonadota</taxon>
        <taxon>Alphaproteobacteria</taxon>
        <taxon>Rhodobacterales</taxon>
        <taxon>Paracoccaceae</taxon>
        <taxon>Paroceanicella</taxon>
    </lineage>
</organism>
<protein>
    <submittedName>
        <fullName evidence="1">Sulfotransferase</fullName>
    </submittedName>
</protein>
<dbReference type="EMBL" id="CP040818">
    <property type="protein sequence ID" value="QDL91273.1"/>
    <property type="molecule type" value="Genomic_DNA"/>
</dbReference>
<dbReference type="RefSeq" id="WP_138575671.1">
    <property type="nucleotide sequence ID" value="NZ_CP040818.1"/>
</dbReference>
<dbReference type="Gene3D" id="3.40.50.300">
    <property type="entry name" value="P-loop containing nucleotide triphosphate hydrolases"/>
    <property type="match status" value="1"/>
</dbReference>
<dbReference type="SUPFAM" id="SSF52540">
    <property type="entry name" value="P-loop containing nucleoside triphosphate hydrolases"/>
    <property type="match status" value="1"/>
</dbReference>
<dbReference type="OrthoDB" id="7210452at2"/>
<evidence type="ECO:0000313" key="2">
    <source>
        <dbReference type="Proteomes" id="UP000305888"/>
    </source>
</evidence>